<gene>
    <name evidence="2" type="ORF">R3W88_000578</name>
</gene>
<feature type="domain" description="DUF4283" evidence="1">
    <location>
        <begin position="28"/>
        <end position="110"/>
    </location>
</feature>
<keyword evidence="3" id="KW-1185">Reference proteome</keyword>
<organism evidence="2 3">
    <name type="scientific">Solanum pinnatisectum</name>
    <name type="common">tansyleaf nightshade</name>
    <dbReference type="NCBI Taxonomy" id="50273"/>
    <lineage>
        <taxon>Eukaryota</taxon>
        <taxon>Viridiplantae</taxon>
        <taxon>Streptophyta</taxon>
        <taxon>Embryophyta</taxon>
        <taxon>Tracheophyta</taxon>
        <taxon>Spermatophyta</taxon>
        <taxon>Magnoliopsida</taxon>
        <taxon>eudicotyledons</taxon>
        <taxon>Gunneridae</taxon>
        <taxon>Pentapetalae</taxon>
        <taxon>asterids</taxon>
        <taxon>lamiids</taxon>
        <taxon>Solanales</taxon>
        <taxon>Solanaceae</taxon>
        <taxon>Solanoideae</taxon>
        <taxon>Solaneae</taxon>
        <taxon>Solanum</taxon>
    </lineage>
</organism>
<reference evidence="2 3" key="1">
    <citation type="submission" date="2023-10" db="EMBL/GenBank/DDBJ databases">
        <title>Genome-Wide Identification Analysis in wild type Solanum Pinnatisectum Reveals Some Genes Defensing Phytophthora Infestans.</title>
        <authorList>
            <person name="Sun C."/>
        </authorList>
    </citation>
    <scope>NUCLEOTIDE SEQUENCE [LARGE SCALE GENOMIC DNA]</scope>
    <source>
        <strain evidence="2">LQN</strain>
        <tissue evidence="2">Leaf</tissue>
    </source>
</reference>
<dbReference type="PANTHER" id="PTHR33233:SF17">
    <property type="entry name" value="DUF4283 DOMAIN-CONTAINING PROTEIN"/>
    <property type="match status" value="1"/>
</dbReference>
<protein>
    <recommendedName>
        <fullName evidence="1">DUF4283 domain-containing protein</fullName>
    </recommendedName>
</protein>
<proteinExistence type="predicted"/>
<dbReference type="PANTHER" id="PTHR33233">
    <property type="entry name" value="ENDONUCLEASE/EXONUCLEASE/PHOSPHATASE"/>
    <property type="match status" value="1"/>
</dbReference>
<dbReference type="AlphaFoldDB" id="A0AAV9MG31"/>
<dbReference type="Proteomes" id="UP001311915">
    <property type="component" value="Unassembled WGS sequence"/>
</dbReference>
<evidence type="ECO:0000259" key="1">
    <source>
        <dbReference type="Pfam" id="PF14111"/>
    </source>
</evidence>
<accession>A0AAV9MG31</accession>
<dbReference type="InterPro" id="IPR025558">
    <property type="entry name" value="DUF4283"/>
</dbReference>
<dbReference type="EMBL" id="JAWPEI010000001">
    <property type="protein sequence ID" value="KAK4736881.1"/>
    <property type="molecule type" value="Genomic_DNA"/>
</dbReference>
<comment type="caution">
    <text evidence="2">The sequence shown here is derived from an EMBL/GenBank/DDBJ whole genome shotgun (WGS) entry which is preliminary data.</text>
</comment>
<name>A0AAV9MG31_9SOLN</name>
<sequence length="189" mass="22037">MALTYITPELVNGNVIVKLDEKEQEKEEEKWKHSLMLFVIGEMPRYNYMKRFITQSWTNVASPDLYYHNEGYYVVKFQSESDLKEILFTGPYSINNKPIILKQWTPKLNFKAEFLVDIPLWVTFPKLPLNCWGCDFLSRIASAVGIPLFAYECTTKQTRISYARMLIEVDVTKPMPNEITVMDAQGQAF</sequence>
<evidence type="ECO:0000313" key="3">
    <source>
        <dbReference type="Proteomes" id="UP001311915"/>
    </source>
</evidence>
<dbReference type="Pfam" id="PF14111">
    <property type="entry name" value="DUF4283"/>
    <property type="match status" value="1"/>
</dbReference>
<evidence type="ECO:0000313" key="2">
    <source>
        <dbReference type="EMBL" id="KAK4736881.1"/>
    </source>
</evidence>